<comment type="caution">
    <text evidence="2">The sequence shown here is derived from an EMBL/GenBank/DDBJ whole genome shotgun (WGS) entry which is preliminary data.</text>
</comment>
<reference evidence="2 3" key="1">
    <citation type="submission" date="2019-08" db="EMBL/GenBank/DDBJ databases">
        <title>Parahaliea maris sp. nov., isolated from the surface seawater.</title>
        <authorList>
            <person name="Liu Y."/>
        </authorList>
    </citation>
    <scope>NUCLEOTIDE SEQUENCE [LARGE SCALE GENOMIC DNA]</scope>
    <source>
        <strain evidence="2 3">S2-26</strain>
    </source>
</reference>
<evidence type="ECO:0008006" key="4">
    <source>
        <dbReference type="Google" id="ProtNLM"/>
    </source>
</evidence>
<keyword evidence="1" id="KW-0812">Transmembrane</keyword>
<dbReference type="EMBL" id="VRYZ01000001">
    <property type="protein sequence ID" value="TXS94560.1"/>
    <property type="molecule type" value="Genomic_DNA"/>
</dbReference>
<feature type="transmembrane region" description="Helical" evidence="1">
    <location>
        <begin position="36"/>
        <end position="55"/>
    </location>
</feature>
<dbReference type="RefSeq" id="WP_148062413.1">
    <property type="nucleotide sequence ID" value="NZ_VRYZ01000001.1"/>
</dbReference>
<organism evidence="2 3">
    <name type="scientific">Parahaliea aestuarii</name>
    <dbReference type="NCBI Taxonomy" id="1852021"/>
    <lineage>
        <taxon>Bacteria</taxon>
        <taxon>Pseudomonadati</taxon>
        <taxon>Pseudomonadota</taxon>
        <taxon>Gammaproteobacteria</taxon>
        <taxon>Cellvibrionales</taxon>
        <taxon>Halieaceae</taxon>
        <taxon>Parahaliea</taxon>
    </lineage>
</organism>
<protein>
    <recommendedName>
        <fullName evidence="4">DUF2069 domain-containing protein</fullName>
    </recommendedName>
</protein>
<gene>
    <name evidence="2" type="ORF">FVW59_01150</name>
</gene>
<name>A0A5C9A458_9GAMM</name>
<dbReference type="AlphaFoldDB" id="A0A5C9A458"/>
<evidence type="ECO:0000313" key="3">
    <source>
        <dbReference type="Proteomes" id="UP000321933"/>
    </source>
</evidence>
<sequence>MLTRTLLHMRQLAALLVAASGAWQVAGLWFNPLNEAHLLIALIGAAYLLLSIGLFGQSRFSLFLAMVVPALHLWFLMRLGEGLASLPAAIDLAVILLCARVFWALRHQPSV</sequence>
<proteinExistence type="predicted"/>
<dbReference type="OrthoDB" id="5741498at2"/>
<feature type="transmembrane region" description="Helical" evidence="1">
    <location>
        <begin position="83"/>
        <end position="105"/>
    </location>
</feature>
<keyword evidence="3" id="KW-1185">Reference proteome</keyword>
<dbReference type="Proteomes" id="UP000321933">
    <property type="component" value="Unassembled WGS sequence"/>
</dbReference>
<feature type="transmembrane region" description="Helical" evidence="1">
    <location>
        <begin position="60"/>
        <end position="77"/>
    </location>
</feature>
<keyword evidence="1" id="KW-0472">Membrane</keyword>
<evidence type="ECO:0000313" key="2">
    <source>
        <dbReference type="EMBL" id="TXS94560.1"/>
    </source>
</evidence>
<feature type="transmembrane region" description="Helical" evidence="1">
    <location>
        <begin position="12"/>
        <end position="30"/>
    </location>
</feature>
<keyword evidence="1" id="KW-1133">Transmembrane helix</keyword>
<evidence type="ECO:0000256" key="1">
    <source>
        <dbReference type="SAM" id="Phobius"/>
    </source>
</evidence>
<accession>A0A5C9A458</accession>